<feature type="compositionally biased region" description="Basic residues" evidence="1">
    <location>
        <begin position="364"/>
        <end position="377"/>
    </location>
</feature>
<evidence type="ECO:0000256" key="2">
    <source>
        <dbReference type="SAM" id="Phobius"/>
    </source>
</evidence>
<name>A0A7S0GVD5_9EUKA</name>
<protein>
    <submittedName>
        <fullName evidence="3">Uncharacterized protein</fullName>
    </submittedName>
</protein>
<reference evidence="3" key="1">
    <citation type="submission" date="2021-01" db="EMBL/GenBank/DDBJ databases">
        <authorList>
            <person name="Corre E."/>
            <person name="Pelletier E."/>
            <person name="Niang G."/>
            <person name="Scheremetjew M."/>
            <person name="Finn R."/>
            <person name="Kale V."/>
            <person name="Holt S."/>
            <person name="Cochrane G."/>
            <person name="Meng A."/>
            <person name="Brown T."/>
            <person name="Cohen L."/>
        </authorList>
    </citation>
    <scope>NUCLEOTIDE SEQUENCE</scope>
    <source>
        <strain evidence="3">CCMP2058</strain>
    </source>
</reference>
<keyword evidence="2" id="KW-1133">Transmembrane helix</keyword>
<feature type="transmembrane region" description="Helical" evidence="2">
    <location>
        <begin position="319"/>
        <end position="341"/>
    </location>
</feature>
<evidence type="ECO:0000313" key="3">
    <source>
        <dbReference type="EMBL" id="CAD8442723.1"/>
    </source>
</evidence>
<accession>A0A7S0GVD5</accession>
<keyword evidence="2" id="KW-0812">Transmembrane</keyword>
<dbReference type="EMBL" id="HBEM01009841">
    <property type="protein sequence ID" value="CAD8442723.1"/>
    <property type="molecule type" value="Transcribed_RNA"/>
</dbReference>
<gene>
    <name evidence="3" type="ORF">LAMO00422_LOCUS6896</name>
</gene>
<proteinExistence type="predicted"/>
<dbReference type="AlphaFoldDB" id="A0A7S0GVD5"/>
<keyword evidence="2" id="KW-0472">Membrane</keyword>
<organism evidence="3">
    <name type="scientific">Amorphochlora amoebiformis</name>
    <dbReference type="NCBI Taxonomy" id="1561963"/>
    <lineage>
        <taxon>Eukaryota</taxon>
        <taxon>Sar</taxon>
        <taxon>Rhizaria</taxon>
        <taxon>Cercozoa</taxon>
        <taxon>Chlorarachniophyceae</taxon>
        <taxon>Amorphochlora</taxon>
    </lineage>
</organism>
<evidence type="ECO:0000256" key="1">
    <source>
        <dbReference type="SAM" id="MobiDB-lite"/>
    </source>
</evidence>
<sequence>MAAIRRLLQGASCRFGMRTLPRQFHASNGVGGKSGEGEVSDKYGRVILEAFDDDPWPLSVDDGSKQVILESHAFHEIVRNPEGPERLRRVIVGKRSVPKGILSRWGRETVSIGRNFTSFSSGVIDRVQLIGQRRLFERRTLELEIADEKDEYDSNTKILRECMKPYPSDLGSEDIKIAIKPNIPSIVSLLHDHWDTRVIMQESHKGMGPMEMIIALAPCYEGPLKCNVATPVSEICQAIKVIWPAGTEAGGPEPIRVLLEQKSNLTWQPVNPQSRIGDILPTRLRFKVVLRTTGEERKYYVNDGGIVVRPDYPNRPSRLFMGFVYLVFGATAFIFIPLFGYKMYLSATGQLPEDKRAVGDSKAKKIPRKIQLHRSKKKNPDRDEN</sequence>
<feature type="region of interest" description="Disordered" evidence="1">
    <location>
        <begin position="355"/>
        <end position="385"/>
    </location>
</feature>